<dbReference type="PANTHER" id="PTHR30469">
    <property type="entry name" value="MULTIDRUG RESISTANCE PROTEIN MDTA"/>
    <property type="match status" value="1"/>
</dbReference>
<protein>
    <submittedName>
        <fullName evidence="3">Efflux RND transporter periplasmic adaptor subunit</fullName>
    </submittedName>
</protein>
<gene>
    <name evidence="3" type="ORF">H9625_11465</name>
</gene>
<name>A0ABR8YA04_9BACT</name>
<dbReference type="PROSITE" id="PS51257">
    <property type="entry name" value="PROKAR_LIPOPROTEIN"/>
    <property type="match status" value="1"/>
</dbReference>
<dbReference type="EMBL" id="JACSPP010000037">
    <property type="protein sequence ID" value="MBD8041040.1"/>
    <property type="molecule type" value="Genomic_DNA"/>
</dbReference>
<proteinExistence type="inferred from homology"/>
<feature type="domain" description="CusB-like beta-barrel" evidence="2">
    <location>
        <begin position="212"/>
        <end position="281"/>
    </location>
</feature>
<evidence type="ECO:0000256" key="1">
    <source>
        <dbReference type="ARBA" id="ARBA00009477"/>
    </source>
</evidence>
<dbReference type="NCBIfam" id="TIGR01730">
    <property type="entry name" value="RND_mfp"/>
    <property type="match status" value="1"/>
</dbReference>
<dbReference type="SUPFAM" id="SSF111369">
    <property type="entry name" value="HlyD-like secretion proteins"/>
    <property type="match status" value="1"/>
</dbReference>
<dbReference type="InterPro" id="IPR006143">
    <property type="entry name" value="RND_pump_MFP"/>
</dbReference>
<reference evidence="3 4" key="1">
    <citation type="submission" date="2020-08" db="EMBL/GenBank/DDBJ databases">
        <title>A Genomic Blueprint of the Chicken Gut Microbiome.</title>
        <authorList>
            <person name="Gilroy R."/>
            <person name="Ravi A."/>
            <person name="Getino M."/>
            <person name="Pursley I."/>
            <person name="Horton D.L."/>
            <person name="Alikhan N.-F."/>
            <person name="Baker D."/>
            <person name="Gharbi K."/>
            <person name="Hall N."/>
            <person name="Watson M."/>
            <person name="Adriaenssens E.M."/>
            <person name="Foster-Nyarko E."/>
            <person name="Jarju S."/>
            <person name="Secka A."/>
            <person name="Antonio M."/>
            <person name="Oren A."/>
            <person name="Chaudhuri R."/>
            <person name="La Ragione R.M."/>
            <person name="Hildebrand F."/>
            <person name="Pallen M.J."/>
        </authorList>
    </citation>
    <scope>NUCLEOTIDE SEQUENCE [LARGE SCALE GENOMIC DNA]</scope>
    <source>
        <strain evidence="3 4">Sa1CVN1</strain>
    </source>
</reference>
<organism evidence="3 4">
    <name type="scientific">Phocaeicola intestinalis</name>
    <dbReference type="NCBI Taxonomy" id="2762212"/>
    <lineage>
        <taxon>Bacteria</taxon>
        <taxon>Pseudomonadati</taxon>
        <taxon>Bacteroidota</taxon>
        <taxon>Bacteroidia</taxon>
        <taxon>Bacteroidales</taxon>
        <taxon>Bacteroidaceae</taxon>
        <taxon>Phocaeicola</taxon>
    </lineage>
</organism>
<comment type="caution">
    <text evidence="3">The sequence shown here is derived from an EMBL/GenBank/DDBJ whole genome shotgun (WGS) entry which is preliminary data.</text>
</comment>
<evidence type="ECO:0000313" key="4">
    <source>
        <dbReference type="Proteomes" id="UP000620874"/>
    </source>
</evidence>
<dbReference type="Proteomes" id="UP000620874">
    <property type="component" value="Unassembled WGS sequence"/>
</dbReference>
<dbReference type="Pfam" id="PF25954">
    <property type="entry name" value="Beta-barrel_RND_2"/>
    <property type="match status" value="1"/>
</dbReference>
<dbReference type="InterPro" id="IPR058792">
    <property type="entry name" value="Beta-barrel_RND_2"/>
</dbReference>
<keyword evidence="4" id="KW-1185">Reference proteome</keyword>
<accession>A0ABR8YA04</accession>
<sequence length="357" mass="38932">MNARYGYVMLLLAAGIWSGCSEENKDASEKEGVATVLPAQVAEVSVMTLKKQAFEHELVSNGKVEAKRYAALQFRTTTEPVARIYVKNGDRVKKGQKIAELDLFALQNKLTQAEYTLEQARLEMQDVLIGQGYAPDRMEAVPEEVKKLAATKSGYGQSKAAYELAKRELEQATLTVPFDGIVADLDGKEYNMPESGKPFCRILSTTDMEVAFTVLESELPLVKAGDRVEVMPYTVASGSLQGRIAEINPSVDENGMVKVKAQVDGKGKLFDGMNARVSVKRSVPGQLVIPKTAVVLRSGKQVVFTLKDGKAMWNYVQTGLENLSEYTVTGEGMEEGVTVITAGNVNLAHETPVKVVE</sequence>
<dbReference type="Gene3D" id="2.40.420.20">
    <property type="match status" value="1"/>
</dbReference>
<dbReference type="Gene3D" id="2.40.30.170">
    <property type="match status" value="1"/>
</dbReference>
<evidence type="ECO:0000313" key="3">
    <source>
        <dbReference type="EMBL" id="MBD8041040.1"/>
    </source>
</evidence>
<dbReference type="PRINTS" id="PR01490">
    <property type="entry name" value="RTXTOXIND"/>
</dbReference>
<dbReference type="RefSeq" id="WP_191764418.1">
    <property type="nucleotide sequence ID" value="NZ_JACSPP010000037.1"/>
</dbReference>
<dbReference type="Gene3D" id="2.40.50.100">
    <property type="match status" value="1"/>
</dbReference>
<comment type="similarity">
    <text evidence="1">Belongs to the membrane fusion protein (MFP) (TC 8.A.1) family.</text>
</comment>
<evidence type="ECO:0000259" key="2">
    <source>
        <dbReference type="Pfam" id="PF25954"/>
    </source>
</evidence>